<reference evidence="3" key="1">
    <citation type="journal article" date="2019" name="Int. J. Syst. Evol. Microbiol.">
        <title>The Global Catalogue of Microorganisms (GCM) 10K type strain sequencing project: providing services to taxonomists for standard genome sequencing and annotation.</title>
        <authorList>
            <consortium name="The Broad Institute Genomics Platform"/>
            <consortium name="The Broad Institute Genome Sequencing Center for Infectious Disease"/>
            <person name="Wu L."/>
            <person name="Ma J."/>
        </authorList>
    </citation>
    <scope>NUCLEOTIDE SEQUENCE [LARGE SCALE GENOMIC DNA]</scope>
    <source>
        <strain evidence="3">CCUG 54822</strain>
    </source>
</reference>
<sequence>MKRQNESLHVQPIIVPTSSSLQSFNFYLVASEGELLLVDSGIDSEKCWRYLHQTLQENGFSLKDIDKIVLTHSHQDHTGLVNRILDVHDIPVYAHKDAEPRLYRDQGYIQNRIAFFQQLYREMGCKENGDNRIIELKEKAKANESQALKTKINPLEGGDSVAGFDVIETPGHWPDHIVLCHQESGILFGGDHLVEHVSSNAMIEPDARGKRLRTLVQYEASLKKCRDYALNIVYPGHGAIIDNPAALIEKRLNGIDSKSEKIRKLISVLQPCTADEVARMFYEKAYNSEFSLVMSEIIGHLDRLETLEEIEKRKIENQWVYSMHTSRGEREAQMANKSSKSRD</sequence>
<name>A0ABW3ZTJ2_9BACI</name>
<gene>
    <name evidence="2" type="ORF">ACFQ4A_05355</name>
</gene>
<feature type="domain" description="Metallo-beta-lactamase" evidence="1">
    <location>
        <begin position="23"/>
        <end position="237"/>
    </location>
</feature>
<dbReference type="SUPFAM" id="SSF56281">
    <property type="entry name" value="Metallo-hydrolase/oxidoreductase"/>
    <property type="match status" value="1"/>
</dbReference>
<comment type="caution">
    <text evidence="2">The sequence shown here is derived from an EMBL/GenBank/DDBJ whole genome shotgun (WGS) entry which is preliminary data.</text>
</comment>
<evidence type="ECO:0000259" key="1">
    <source>
        <dbReference type="SMART" id="SM00849"/>
    </source>
</evidence>
<dbReference type="Proteomes" id="UP001597178">
    <property type="component" value="Unassembled WGS sequence"/>
</dbReference>
<dbReference type="Pfam" id="PF00753">
    <property type="entry name" value="Lactamase_B"/>
    <property type="match status" value="1"/>
</dbReference>
<evidence type="ECO:0000313" key="2">
    <source>
        <dbReference type="EMBL" id="MFD1361097.1"/>
    </source>
</evidence>
<dbReference type="InterPro" id="IPR001279">
    <property type="entry name" value="Metallo-B-lactamas"/>
</dbReference>
<keyword evidence="3" id="KW-1185">Reference proteome</keyword>
<proteinExistence type="predicted"/>
<dbReference type="InterPro" id="IPR050662">
    <property type="entry name" value="Sec-metab_biosynth-thioest"/>
</dbReference>
<dbReference type="RefSeq" id="WP_382398340.1">
    <property type="nucleotide sequence ID" value="NZ_JBHTNH010000006.1"/>
</dbReference>
<protein>
    <submittedName>
        <fullName evidence="2">MBL fold metallo-hydrolase</fullName>
    </submittedName>
</protein>
<accession>A0ABW3ZTJ2</accession>
<dbReference type="Gene3D" id="3.60.15.10">
    <property type="entry name" value="Ribonuclease Z/Hydroxyacylglutathione hydrolase-like"/>
    <property type="match status" value="1"/>
</dbReference>
<dbReference type="SMART" id="SM00849">
    <property type="entry name" value="Lactamase_B"/>
    <property type="match status" value="1"/>
</dbReference>
<dbReference type="PANTHER" id="PTHR23131">
    <property type="entry name" value="ENDORIBONUCLEASE LACTB2"/>
    <property type="match status" value="1"/>
</dbReference>
<dbReference type="EMBL" id="JBHTNH010000006">
    <property type="protein sequence ID" value="MFD1361097.1"/>
    <property type="molecule type" value="Genomic_DNA"/>
</dbReference>
<evidence type="ECO:0000313" key="3">
    <source>
        <dbReference type="Proteomes" id="UP001597178"/>
    </source>
</evidence>
<organism evidence="2 3">
    <name type="scientific">Lentibacillus salinarum</name>
    <dbReference type="NCBI Taxonomy" id="446820"/>
    <lineage>
        <taxon>Bacteria</taxon>
        <taxon>Bacillati</taxon>
        <taxon>Bacillota</taxon>
        <taxon>Bacilli</taxon>
        <taxon>Bacillales</taxon>
        <taxon>Bacillaceae</taxon>
        <taxon>Lentibacillus</taxon>
    </lineage>
</organism>
<dbReference type="InterPro" id="IPR036866">
    <property type="entry name" value="RibonucZ/Hydroxyglut_hydro"/>
</dbReference>